<dbReference type="Gene3D" id="2.40.50.140">
    <property type="entry name" value="Nucleic acid-binding proteins"/>
    <property type="match status" value="1"/>
</dbReference>
<keyword evidence="6" id="KW-0007">Acetylation</keyword>
<dbReference type="InterPro" id="IPR003029">
    <property type="entry name" value="S1_domain"/>
</dbReference>
<comment type="subunit">
    <text evidence="9">Interacts with PNN. Associates with the 60S ribosomal subunit.</text>
</comment>
<keyword evidence="8" id="KW-0687">Ribonucleoprotein</keyword>
<dbReference type="FunFam" id="2.40.50.140:FF:000154">
    <property type="entry name" value="nucleolar protein of 40 kDa"/>
    <property type="match status" value="1"/>
</dbReference>
<dbReference type="GO" id="GO:0005730">
    <property type="term" value="C:nucleolus"/>
    <property type="evidence" value="ECO:0007669"/>
    <property type="project" value="UniProtKB-SubCell"/>
</dbReference>
<evidence type="ECO:0000256" key="4">
    <source>
        <dbReference type="ARBA" id="ARBA00022771"/>
    </source>
</evidence>
<evidence type="ECO:0000256" key="1">
    <source>
        <dbReference type="ARBA" id="ARBA00004604"/>
    </source>
</evidence>
<keyword evidence="3" id="KW-0479">Metal-binding</keyword>
<dbReference type="SUPFAM" id="SSF50249">
    <property type="entry name" value="Nucleic acid-binding proteins"/>
    <property type="match status" value="1"/>
</dbReference>
<dbReference type="GO" id="GO:0008270">
    <property type="term" value="F:zinc ion binding"/>
    <property type="evidence" value="ECO:0007669"/>
    <property type="project" value="UniProtKB-KW"/>
</dbReference>
<keyword evidence="4" id="KW-0863">Zinc-finger</keyword>
<evidence type="ECO:0000256" key="5">
    <source>
        <dbReference type="ARBA" id="ARBA00022833"/>
    </source>
</evidence>
<evidence type="ECO:0000256" key="8">
    <source>
        <dbReference type="ARBA" id="ARBA00023274"/>
    </source>
</evidence>
<dbReference type="PROSITE" id="PS50158">
    <property type="entry name" value="ZF_CCHC"/>
    <property type="match status" value="1"/>
</dbReference>
<evidence type="ECO:0000256" key="9">
    <source>
        <dbReference type="ARBA" id="ARBA00065527"/>
    </source>
</evidence>
<keyword evidence="7" id="KW-0539">Nucleus</keyword>
<dbReference type="PROSITE" id="PS50126">
    <property type="entry name" value="S1"/>
    <property type="match status" value="1"/>
</dbReference>
<evidence type="ECO:0000256" key="3">
    <source>
        <dbReference type="ARBA" id="ARBA00022723"/>
    </source>
</evidence>
<dbReference type="Pfam" id="PF00098">
    <property type="entry name" value="zf-CCHC"/>
    <property type="match status" value="1"/>
</dbReference>
<sequence>MSKRSSFDRDSSEASSSKRYRRDDEEPPKINTIFRGEVASVTNYGAFIQLPGYRKQGLVHKSQMSNSHVDDPSEVLSVRERVYCKVIAITDEGKISLSMKCVDQTSGKDMDPNNIQVSIDQRKQKKGFKREIQKIELGAVYDTTCKKCGAYGHFSKDCFSVNGKSYSLIPDADEGKQGSEKSHLSHEEKKLRKKEKKAKKAHKKKKKKHKKESKSSSDKHKKSKHKKKKKHHHHKSSSGSSSGSSSSSSYSP</sequence>
<dbReference type="GO" id="GO:0043489">
    <property type="term" value="P:RNA stabilization"/>
    <property type="evidence" value="ECO:0007669"/>
    <property type="project" value="TreeGrafter"/>
</dbReference>
<dbReference type="InterPro" id="IPR012340">
    <property type="entry name" value="NA-bd_OB-fold"/>
</dbReference>
<gene>
    <name evidence="14" type="primary">LOC115214110</name>
</gene>
<proteinExistence type="predicted"/>
<evidence type="ECO:0000256" key="6">
    <source>
        <dbReference type="ARBA" id="ARBA00022990"/>
    </source>
</evidence>
<evidence type="ECO:0000256" key="10">
    <source>
        <dbReference type="ARBA" id="ARBA00069580"/>
    </source>
</evidence>
<evidence type="ECO:0000256" key="12">
    <source>
        <dbReference type="ARBA" id="ARBA00082720"/>
    </source>
</evidence>
<dbReference type="InterPro" id="IPR036875">
    <property type="entry name" value="Znf_CCHC_sf"/>
</dbReference>
<dbReference type="Pfam" id="PF00575">
    <property type="entry name" value="S1"/>
    <property type="match status" value="1"/>
</dbReference>
<dbReference type="KEGG" id="osn:115214110"/>
<dbReference type="GO" id="GO:1990904">
    <property type="term" value="C:ribonucleoprotein complex"/>
    <property type="evidence" value="ECO:0007669"/>
    <property type="project" value="UniProtKB-KW"/>
</dbReference>
<protein>
    <recommendedName>
        <fullName evidence="10">Zinc finger CCHC domain-containing protein 17</fullName>
    </recommendedName>
    <alternativeName>
        <fullName evidence="11">Nucleolar protein of 40 kDa</fullName>
    </alternativeName>
    <alternativeName>
        <fullName evidence="12">Putative S1 RNA-binding domain protein</fullName>
    </alternativeName>
</protein>
<comment type="subcellular location">
    <subcellularLocation>
        <location evidence="1">Nucleus</location>
        <location evidence="1">Nucleolus</location>
    </subcellularLocation>
</comment>
<dbReference type="PANTHER" id="PTHR15838:SF1">
    <property type="entry name" value="ZINC FINGER CCHC DOMAIN-CONTAINING PROTEIN 17"/>
    <property type="match status" value="1"/>
</dbReference>
<keyword evidence="2" id="KW-0597">Phosphoprotein</keyword>
<organism evidence="13 14">
    <name type="scientific">Octopus sinensis</name>
    <name type="common">East Asian common octopus</name>
    <dbReference type="NCBI Taxonomy" id="2607531"/>
    <lineage>
        <taxon>Eukaryota</taxon>
        <taxon>Metazoa</taxon>
        <taxon>Spiralia</taxon>
        <taxon>Lophotrochozoa</taxon>
        <taxon>Mollusca</taxon>
        <taxon>Cephalopoda</taxon>
        <taxon>Coleoidea</taxon>
        <taxon>Octopodiformes</taxon>
        <taxon>Octopoda</taxon>
        <taxon>Incirrata</taxon>
        <taxon>Octopodidae</taxon>
        <taxon>Octopus</taxon>
    </lineage>
</organism>
<evidence type="ECO:0000313" key="14">
    <source>
        <dbReference type="RefSeq" id="XP_029639027.1"/>
    </source>
</evidence>
<reference evidence="14" key="1">
    <citation type="submission" date="2025-08" db="UniProtKB">
        <authorList>
            <consortium name="RefSeq"/>
        </authorList>
    </citation>
    <scope>IDENTIFICATION</scope>
</reference>
<evidence type="ECO:0000256" key="2">
    <source>
        <dbReference type="ARBA" id="ARBA00022553"/>
    </source>
</evidence>
<name>A0A6P7SKN6_9MOLL</name>
<dbReference type="RefSeq" id="XP_029639027.1">
    <property type="nucleotide sequence ID" value="XM_029783167.2"/>
</dbReference>
<dbReference type="InterPro" id="IPR001878">
    <property type="entry name" value="Znf_CCHC"/>
</dbReference>
<keyword evidence="13" id="KW-1185">Reference proteome</keyword>
<accession>A0A6P7SKN6</accession>
<evidence type="ECO:0000256" key="11">
    <source>
        <dbReference type="ARBA" id="ARBA00077096"/>
    </source>
</evidence>
<keyword evidence="5" id="KW-0862">Zinc</keyword>
<dbReference type="AlphaFoldDB" id="A0A6P7SKN6"/>
<dbReference type="PANTHER" id="PTHR15838">
    <property type="entry name" value="NUCLEOLAR PROTEIN OF 40 KDA"/>
    <property type="match status" value="1"/>
</dbReference>
<dbReference type="GO" id="GO:0003723">
    <property type="term" value="F:RNA binding"/>
    <property type="evidence" value="ECO:0007669"/>
    <property type="project" value="TreeGrafter"/>
</dbReference>
<dbReference type="Proteomes" id="UP000515154">
    <property type="component" value="Linkage group LG7"/>
</dbReference>
<evidence type="ECO:0000313" key="13">
    <source>
        <dbReference type="Proteomes" id="UP000515154"/>
    </source>
</evidence>
<dbReference type="SMART" id="SM00316">
    <property type="entry name" value="S1"/>
    <property type="match status" value="1"/>
</dbReference>
<evidence type="ECO:0000256" key="7">
    <source>
        <dbReference type="ARBA" id="ARBA00023242"/>
    </source>
</evidence>
<dbReference type="SUPFAM" id="SSF57756">
    <property type="entry name" value="Retrovirus zinc finger-like domains"/>
    <property type="match status" value="1"/>
</dbReference>